<sequence length="55" mass="6474">MAATHSLIPCQQFGARAGYYESVFHHLMYILVKIGCFCLMDVLLARYWYLWSKLN</sequence>
<dbReference type="AlphaFoldDB" id="A0A6A4I7F3"/>
<organism evidence="2 3">
    <name type="scientific">Gymnopus androsaceus JB14</name>
    <dbReference type="NCBI Taxonomy" id="1447944"/>
    <lineage>
        <taxon>Eukaryota</taxon>
        <taxon>Fungi</taxon>
        <taxon>Dikarya</taxon>
        <taxon>Basidiomycota</taxon>
        <taxon>Agaricomycotina</taxon>
        <taxon>Agaricomycetes</taxon>
        <taxon>Agaricomycetidae</taxon>
        <taxon>Agaricales</taxon>
        <taxon>Marasmiineae</taxon>
        <taxon>Omphalotaceae</taxon>
        <taxon>Gymnopus</taxon>
    </lineage>
</organism>
<keyword evidence="1" id="KW-1133">Transmembrane helix</keyword>
<evidence type="ECO:0000313" key="3">
    <source>
        <dbReference type="Proteomes" id="UP000799118"/>
    </source>
</evidence>
<keyword evidence="3" id="KW-1185">Reference proteome</keyword>
<name>A0A6A4I7F3_9AGAR</name>
<protein>
    <submittedName>
        <fullName evidence="2">Uncharacterized protein</fullName>
    </submittedName>
</protein>
<keyword evidence="1" id="KW-0472">Membrane</keyword>
<feature type="transmembrane region" description="Helical" evidence="1">
    <location>
        <begin position="27"/>
        <end position="49"/>
    </location>
</feature>
<reference evidence="2" key="1">
    <citation type="journal article" date="2019" name="Environ. Microbiol.">
        <title>Fungal ecological strategies reflected in gene transcription - a case study of two litter decomposers.</title>
        <authorList>
            <person name="Barbi F."/>
            <person name="Kohler A."/>
            <person name="Barry K."/>
            <person name="Baskaran P."/>
            <person name="Daum C."/>
            <person name="Fauchery L."/>
            <person name="Ihrmark K."/>
            <person name="Kuo A."/>
            <person name="LaButti K."/>
            <person name="Lipzen A."/>
            <person name="Morin E."/>
            <person name="Grigoriev I.V."/>
            <person name="Henrissat B."/>
            <person name="Lindahl B."/>
            <person name="Martin F."/>
        </authorList>
    </citation>
    <scope>NUCLEOTIDE SEQUENCE</scope>
    <source>
        <strain evidence="2">JB14</strain>
    </source>
</reference>
<gene>
    <name evidence="2" type="ORF">BT96DRAFT_874125</name>
</gene>
<evidence type="ECO:0000313" key="2">
    <source>
        <dbReference type="EMBL" id="KAE9407952.1"/>
    </source>
</evidence>
<accession>A0A6A4I7F3</accession>
<evidence type="ECO:0000256" key="1">
    <source>
        <dbReference type="SAM" id="Phobius"/>
    </source>
</evidence>
<keyword evidence="1" id="KW-0812">Transmembrane</keyword>
<proteinExistence type="predicted"/>
<dbReference type="Proteomes" id="UP000799118">
    <property type="component" value="Unassembled WGS sequence"/>
</dbReference>
<dbReference type="EMBL" id="ML769393">
    <property type="protein sequence ID" value="KAE9407952.1"/>
    <property type="molecule type" value="Genomic_DNA"/>
</dbReference>